<evidence type="ECO:0000256" key="2">
    <source>
        <dbReference type="ARBA" id="ARBA00006228"/>
    </source>
</evidence>
<keyword evidence="6 8" id="KW-1133">Transmembrane helix</keyword>
<dbReference type="EMBL" id="OBMQ01000015">
    <property type="protein sequence ID" value="SOC23207.1"/>
    <property type="molecule type" value="Genomic_DNA"/>
</dbReference>
<dbReference type="Proteomes" id="UP000219636">
    <property type="component" value="Unassembled WGS sequence"/>
</dbReference>
<comment type="subcellular location">
    <subcellularLocation>
        <location evidence="1">Cell membrane</location>
        <topology evidence="1">Multi-pass membrane protein</topology>
    </subcellularLocation>
</comment>
<accession>A0A285TKR2</accession>
<feature type="transmembrane region" description="Helical" evidence="8">
    <location>
        <begin position="32"/>
        <end position="50"/>
    </location>
</feature>
<dbReference type="AlphaFoldDB" id="A0A285TKR2"/>
<dbReference type="Pfam" id="PF01899">
    <property type="entry name" value="MNHE"/>
    <property type="match status" value="1"/>
</dbReference>
<name>A0A285TKR2_9BACL</name>
<dbReference type="GO" id="GO:0008324">
    <property type="term" value="F:monoatomic cation transmembrane transporter activity"/>
    <property type="evidence" value="ECO:0007669"/>
    <property type="project" value="InterPro"/>
</dbReference>
<dbReference type="GO" id="GO:0015297">
    <property type="term" value="F:antiporter activity"/>
    <property type="evidence" value="ECO:0007669"/>
    <property type="project" value="UniProtKB-KW"/>
</dbReference>
<organism evidence="9 10">
    <name type="scientific">Ureibacillus xyleni</name>
    <dbReference type="NCBI Taxonomy" id="614648"/>
    <lineage>
        <taxon>Bacteria</taxon>
        <taxon>Bacillati</taxon>
        <taxon>Bacillota</taxon>
        <taxon>Bacilli</taxon>
        <taxon>Bacillales</taxon>
        <taxon>Caryophanaceae</taxon>
        <taxon>Ureibacillus</taxon>
    </lineage>
</organism>
<evidence type="ECO:0000256" key="8">
    <source>
        <dbReference type="SAM" id="Phobius"/>
    </source>
</evidence>
<reference evidence="10" key="1">
    <citation type="submission" date="2017-08" db="EMBL/GenBank/DDBJ databases">
        <authorList>
            <person name="Varghese N."/>
            <person name="Submissions S."/>
        </authorList>
    </citation>
    <scope>NUCLEOTIDE SEQUENCE [LARGE SCALE GENOMIC DNA]</scope>
    <source>
        <strain evidence="10">JC22</strain>
    </source>
</reference>
<protein>
    <submittedName>
        <fullName evidence="9">Multisubunit sodium/proton antiporter MrpE subunit</fullName>
    </submittedName>
</protein>
<gene>
    <name evidence="9" type="ORF">SAMN05880501_11526</name>
</gene>
<evidence type="ECO:0000256" key="5">
    <source>
        <dbReference type="ARBA" id="ARBA00022692"/>
    </source>
</evidence>
<dbReference type="PANTHER" id="PTHR34584:SF1">
    <property type="entry name" value="NA(+)_H(+) ANTIPORTER SUBUNIT E1"/>
    <property type="match status" value="1"/>
</dbReference>
<keyword evidence="5 8" id="KW-0812">Transmembrane</keyword>
<keyword evidence="3" id="KW-0813">Transport</keyword>
<evidence type="ECO:0000256" key="4">
    <source>
        <dbReference type="ARBA" id="ARBA00022475"/>
    </source>
</evidence>
<keyword evidence="3" id="KW-0050">Antiport</keyword>
<dbReference type="InterPro" id="IPR002758">
    <property type="entry name" value="Cation_antiport_E"/>
</dbReference>
<keyword evidence="4" id="KW-1003">Cell membrane</keyword>
<dbReference type="PANTHER" id="PTHR34584">
    <property type="entry name" value="NA(+)/H(+) ANTIPORTER SUBUNIT E1"/>
    <property type="match status" value="1"/>
</dbReference>
<dbReference type="PIRSF" id="PIRSF019239">
    <property type="entry name" value="MrpE"/>
    <property type="match status" value="1"/>
</dbReference>
<comment type="similarity">
    <text evidence="2">Belongs to the CPA3 antiporters (TC 2.A.63) subunit E family.</text>
</comment>
<sequence length="163" mass="18546">MSGLFGQFLLNLFIALLWLLLVDAPTPEITTFFSGFVVGIGILYVMHRFFGTRFYLKRVMKLVNLILLFIKEILISSFSVMKQIITPKLNITPGIFTYKTNLEGEWEVTALALLLTLTPGSVVMEVSEEGDVFYIHAMDIEQSKEEVIRSIGKFEKAIMEVTR</sequence>
<keyword evidence="7 8" id="KW-0472">Membrane</keyword>
<keyword evidence="10" id="KW-1185">Reference proteome</keyword>
<evidence type="ECO:0000313" key="9">
    <source>
        <dbReference type="EMBL" id="SOC23207.1"/>
    </source>
</evidence>
<dbReference type="NCBIfam" id="NF006517">
    <property type="entry name" value="PRK08965.1-1"/>
    <property type="match status" value="1"/>
</dbReference>
<proteinExistence type="inferred from homology"/>
<dbReference type="GO" id="GO:0005886">
    <property type="term" value="C:plasma membrane"/>
    <property type="evidence" value="ECO:0007669"/>
    <property type="project" value="UniProtKB-SubCell"/>
</dbReference>
<evidence type="ECO:0000313" key="10">
    <source>
        <dbReference type="Proteomes" id="UP000219636"/>
    </source>
</evidence>
<evidence type="ECO:0000256" key="6">
    <source>
        <dbReference type="ARBA" id="ARBA00022989"/>
    </source>
</evidence>
<evidence type="ECO:0000256" key="7">
    <source>
        <dbReference type="ARBA" id="ARBA00023136"/>
    </source>
</evidence>
<evidence type="ECO:0000256" key="3">
    <source>
        <dbReference type="ARBA" id="ARBA00022449"/>
    </source>
</evidence>
<evidence type="ECO:0000256" key="1">
    <source>
        <dbReference type="ARBA" id="ARBA00004651"/>
    </source>
</evidence>